<dbReference type="InterPro" id="IPR032585">
    <property type="entry name" value="DUF4912"/>
</dbReference>
<gene>
    <name evidence="3" type="ORF">Pan216_41110</name>
</gene>
<dbReference type="InterPro" id="IPR011112">
    <property type="entry name" value="Rho-like_N"/>
</dbReference>
<feature type="domain" description="Rho termination factor-like N-terminal" evidence="2">
    <location>
        <begin position="5"/>
        <end position="47"/>
    </location>
</feature>
<evidence type="ECO:0000313" key="3">
    <source>
        <dbReference type="EMBL" id="QDU63233.1"/>
    </source>
</evidence>
<dbReference type="Pfam" id="PF16258">
    <property type="entry name" value="DUF4912"/>
    <property type="match status" value="1"/>
</dbReference>
<feature type="region of interest" description="Disordered" evidence="1">
    <location>
        <begin position="41"/>
        <end position="164"/>
    </location>
</feature>
<evidence type="ECO:0000313" key="4">
    <source>
        <dbReference type="Proteomes" id="UP000317093"/>
    </source>
</evidence>
<evidence type="ECO:0000256" key="1">
    <source>
        <dbReference type="SAM" id="MobiDB-lite"/>
    </source>
</evidence>
<dbReference type="SMART" id="SM00959">
    <property type="entry name" value="Rho_N"/>
    <property type="match status" value="2"/>
</dbReference>
<dbReference type="KEGG" id="knv:Pan216_41110"/>
<dbReference type="Proteomes" id="UP000317093">
    <property type="component" value="Chromosome"/>
</dbReference>
<sequence length="457" mass="50432">MTYDELENKSKAELVELAKTHELHGIHKQTKKQLVEALTAVVSKSRRRSNSAASSSKPSTPSKGARPAAERATNSSTTDLSGRTKKELLSLARQQGLSGASAMSKEELAESLAKRQRKSPPPAKKPAAAAKEPGKRTAKRRKKSSDVVTAAARRTNGASTSLEQQVGRSKYCAGVPTRDLARNAPKDMPQGYGRDRIVAMVRDPYWLHVYWELTRQAVARTERALGKDWYGAKPILRLLDVSSEDTTGTAERHVRDIDIHGGVSNWYIDVQDPPNSYRIDIGYLTRNGRFLALARSNVVTTPEAAVSDELDANWSSVQEHAERIYAMSGGYNPDSQSSALKDLFEERLRRPMSSGSLVNYSSGALAYEERESFQFSMDAELIVYGRSAHNAKVTLQGQPIQLREDGTFTLRFALPEGRQIIPAVAQTADGAEERTIILAVERNTKELEPMTNDGQDF</sequence>
<accession>A0A518B8F8</accession>
<reference evidence="3 4" key="1">
    <citation type="submission" date="2019-02" db="EMBL/GenBank/DDBJ databases">
        <title>Deep-cultivation of Planctomycetes and their phenomic and genomic characterization uncovers novel biology.</title>
        <authorList>
            <person name="Wiegand S."/>
            <person name="Jogler M."/>
            <person name="Boedeker C."/>
            <person name="Pinto D."/>
            <person name="Vollmers J."/>
            <person name="Rivas-Marin E."/>
            <person name="Kohn T."/>
            <person name="Peeters S.H."/>
            <person name="Heuer A."/>
            <person name="Rast P."/>
            <person name="Oberbeckmann S."/>
            <person name="Bunk B."/>
            <person name="Jeske O."/>
            <person name="Meyerdierks A."/>
            <person name="Storesund J.E."/>
            <person name="Kallscheuer N."/>
            <person name="Luecker S."/>
            <person name="Lage O.M."/>
            <person name="Pohl T."/>
            <person name="Merkel B.J."/>
            <person name="Hornburger P."/>
            <person name="Mueller R.-W."/>
            <person name="Bruemmer F."/>
            <person name="Labrenz M."/>
            <person name="Spormann A.M."/>
            <person name="Op den Camp H."/>
            <person name="Overmann J."/>
            <person name="Amann R."/>
            <person name="Jetten M.S.M."/>
            <person name="Mascher T."/>
            <person name="Medema M.H."/>
            <person name="Devos D.P."/>
            <person name="Kaster A.-K."/>
            <person name="Ovreas L."/>
            <person name="Rohde M."/>
            <person name="Galperin M.Y."/>
            <person name="Jogler C."/>
        </authorList>
    </citation>
    <scope>NUCLEOTIDE SEQUENCE [LARGE SCALE GENOMIC DNA]</scope>
    <source>
        <strain evidence="3 4">Pan216</strain>
    </source>
</reference>
<feature type="domain" description="Rho termination factor-like N-terminal" evidence="2">
    <location>
        <begin position="79"/>
        <end position="121"/>
    </location>
</feature>
<dbReference type="AlphaFoldDB" id="A0A518B8F8"/>
<dbReference type="GO" id="GO:0006353">
    <property type="term" value="P:DNA-templated transcription termination"/>
    <property type="evidence" value="ECO:0007669"/>
    <property type="project" value="InterPro"/>
</dbReference>
<feature type="compositionally biased region" description="Polar residues" evidence="1">
    <location>
        <begin position="72"/>
        <end position="81"/>
    </location>
</feature>
<proteinExistence type="predicted"/>
<keyword evidence="4" id="KW-1185">Reference proteome</keyword>
<dbReference type="EMBL" id="CP036279">
    <property type="protein sequence ID" value="QDU63233.1"/>
    <property type="molecule type" value="Genomic_DNA"/>
</dbReference>
<protein>
    <recommendedName>
        <fullName evidence="2">Rho termination factor-like N-terminal domain-containing protein</fullName>
    </recommendedName>
</protein>
<evidence type="ECO:0000259" key="2">
    <source>
        <dbReference type="SMART" id="SM00959"/>
    </source>
</evidence>
<organism evidence="3 4">
    <name type="scientific">Kolteria novifilia</name>
    <dbReference type="NCBI Taxonomy" id="2527975"/>
    <lineage>
        <taxon>Bacteria</taxon>
        <taxon>Pseudomonadati</taxon>
        <taxon>Planctomycetota</taxon>
        <taxon>Planctomycetia</taxon>
        <taxon>Kolteriales</taxon>
        <taxon>Kolteriaceae</taxon>
        <taxon>Kolteria</taxon>
    </lineage>
</organism>
<dbReference type="RefSeq" id="WP_419192751.1">
    <property type="nucleotide sequence ID" value="NZ_CP036279.1"/>
</dbReference>
<feature type="compositionally biased region" description="Low complexity" evidence="1">
    <location>
        <begin position="50"/>
        <end position="63"/>
    </location>
</feature>
<name>A0A518B8F8_9BACT</name>